<evidence type="ECO:0000256" key="1">
    <source>
        <dbReference type="PROSITE-ProRule" id="PRU10141"/>
    </source>
</evidence>
<dbReference type="GO" id="GO:0004674">
    <property type="term" value="F:protein serine/threonine kinase activity"/>
    <property type="evidence" value="ECO:0007669"/>
    <property type="project" value="TreeGrafter"/>
</dbReference>
<dbReference type="WBParaSite" id="scaffold4790_cov191.g8675">
    <property type="protein sequence ID" value="scaffold4790_cov191.g8675"/>
    <property type="gene ID" value="scaffold4790_cov191.g8675"/>
</dbReference>
<feature type="binding site" evidence="1">
    <location>
        <position position="32"/>
    </location>
    <ligand>
        <name>ATP</name>
        <dbReference type="ChEBI" id="CHEBI:30616"/>
    </ligand>
</feature>
<dbReference type="PROSITE" id="PS50011">
    <property type="entry name" value="PROTEIN_KINASE_DOM"/>
    <property type="match status" value="1"/>
</dbReference>
<dbReference type="Gene3D" id="1.10.510.10">
    <property type="entry name" value="Transferase(Phosphotransferase) domain 1"/>
    <property type="match status" value="1"/>
</dbReference>
<protein>
    <submittedName>
        <fullName evidence="4">Protein kinase domain-containing protein</fullName>
    </submittedName>
</protein>
<dbReference type="Pfam" id="PF00069">
    <property type="entry name" value="Pkinase"/>
    <property type="match status" value="1"/>
</dbReference>
<proteinExistence type="predicted"/>
<evidence type="ECO:0000259" key="2">
    <source>
        <dbReference type="PROSITE" id="PS50011"/>
    </source>
</evidence>
<evidence type="ECO:0000313" key="4">
    <source>
        <dbReference type="WBParaSite" id="scaffold4790_cov191.g8675"/>
    </source>
</evidence>
<dbReference type="AlphaFoldDB" id="A0A915MSK4"/>
<sequence>MFVNMNEKIGSGAFGNIYHAYWQKGKKCVALKILNLTKEGSNKKITALENAANNEIKVLEYFDNLPDADFPAANVKDFVIKIYGHEEQTEDDNKPKMFIVLELEGINLLQYYSTIINDDEKITNMFIFAAEALHNFHKHAIHLDIKASNFVIPLDNMSNRDISLSSCKLIDFGYSVIAKDMAAVNIKGNVGTEEYMSLEIRYASPEQVTRKADMFSFGVMIYKLLHSPNEKIENVDLNLISYEKPLDRIIMACISEEPSHRPSAFAIYAFLKGKCNRFAYENVTNGIICPENGEIRQDGVIEQDD</sequence>
<dbReference type="SUPFAM" id="SSF56112">
    <property type="entry name" value="Protein kinase-like (PK-like)"/>
    <property type="match status" value="1"/>
</dbReference>
<dbReference type="InterPro" id="IPR000719">
    <property type="entry name" value="Prot_kinase_dom"/>
</dbReference>
<dbReference type="PANTHER" id="PTHR44167:SF24">
    <property type="entry name" value="SERINE_THREONINE-PROTEIN KINASE CHK2"/>
    <property type="match status" value="1"/>
</dbReference>
<dbReference type="InterPro" id="IPR011009">
    <property type="entry name" value="Kinase-like_dom_sf"/>
</dbReference>
<dbReference type="PROSITE" id="PS00107">
    <property type="entry name" value="PROTEIN_KINASE_ATP"/>
    <property type="match status" value="1"/>
</dbReference>
<evidence type="ECO:0000313" key="3">
    <source>
        <dbReference type="Proteomes" id="UP000887561"/>
    </source>
</evidence>
<feature type="domain" description="Protein kinase" evidence="2">
    <location>
        <begin position="3"/>
        <end position="271"/>
    </location>
</feature>
<keyword evidence="1" id="KW-0547">Nucleotide-binding</keyword>
<dbReference type="SMART" id="SM00220">
    <property type="entry name" value="S_TKc"/>
    <property type="match status" value="1"/>
</dbReference>
<organism evidence="3 4">
    <name type="scientific">Meloidogyne javanica</name>
    <name type="common">Root-knot nematode worm</name>
    <dbReference type="NCBI Taxonomy" id="6303"/>
    <lineage>
        <taxon>Eukaryota</taxon>
        <taxon>Metazoa</taxon>
        <taxon>Ecdysozoa</taxon>
        <taxon>Nematoda</taxon>
        <taxon>Chromadorea</taxon>
        <taxon>Rhabditida</taxon>
        <taxon>Tylenchina</taxon>
        <taxon>Tylenchomorpha</taxon>
        <taxon>Tylenchoidea</taxon>
        <taxon>Meloidogynidae</taxon>
        <taxon>Meloidogyninae</taxon>
        <taxon>Meloidogyne</taxon>
        <taxon>Meloidogyne incognita group</taxon>
    </lineage>
</organism>
<dbReference type="GO" id="GO:0044773">
    <property type="term" value="P:mitotic DNA damage checkpoint signaling"/>
    <property type="evidence" value="ECO:0007669"/>
    <property type="project" value="TreeGrafter"/>
</dbReference>
<dbReference type="GO" id="GO:0005737">
    <property type="term" value="C:cytoplasm"/>
    <property type="evidence" value="ECO:0007669"/>
    <property type="project" value="TreeGrafter"/>
</dbReference>
<dbReference type="Proteomes" id="UP000887561">
    <property type="component" value="Unplaced"/>
</dbReference>
<reference evidence="4" key="1">
    <citation type="submission" date="2022-11" db="UniProtKB">
        <authorList>
            <consortium name="WormBaseParasite"/>
        </authorList>
    </citation>
    <scope>IDENTIFICATION</scope>
</reference>
<keyword evidence="3" id="KW-1185">Reference proteome</keyword>
<dbReference type="PANTHER" id="PTHR44167">
    <property type="entry name" value="OVARIAN-SPECIFIC SERINE/THREONINE-PROTEIN KINASE LOK-RELATED"/>
    <property type="match status" value="1"/>
</dbReference>
<dbReference type="GO" id="GO:0005524">
    <property type="term" value="F:ATP binding"/>
    <property type="evidence" value="ECO:0007669"/>
    <property type="project" value="UniProtKB-UniRule"/>
</dbReference>
<accession>A0A915MSK4</accession>
<name>A0A915MSK4_MELJA</name>
<dbReference type="InterPro" id="IPR017441">
    <property type="entry name" value="Protein_kinase_ATP_BS"/>
</dbReference>
<keyword evidence="1" id="KW-0067">ATP-binding</keyword>
<dbReference type="GO" id="GO:0005634">
    <property type="term" value="C:nucleus"/>
    <property type="evidence" value="ECO:0007669"/>
    <property type="project" value="TreeGrafter"/>
</dbReference>